<gene>
    <name evidence="1" type="ORF">TorRG33x02_253350</name>
</gene>
<sequence>MILVGKELYMFMKSTLRGSIAKQLQSLKEKKEPILEGIKEDPKVIPFICYIKILTLGSLIDEDMIERNRIKLSRIKLRTFKQLPQYTTYYYQYITKAGLSTDQEAIINYNRKREGSIGEEILKNWLKEKSTVSTIGEAISFVDEQMITICEQYCINRSIKYAFSSDKMNGKTHNSLCSRSLEAEEFRCRKYKKRN</sequence>
<dbReference type="Pfam" id="PF22909">
    <property type="entry name" value="Caulimovir_coat_dom"/>
    <property type="match status" value="1"/>
</dbReference>
<feature type="non-terminal residue" evidence="1">
    <location>
        <position position="195"/>
    </location>
</feature>
<accession>A0A2P5DF60</accession>
<comment type="caution">
    <text evidence="1">The sequence shown here is derived from an EMBL/GenBank/DDBJ whole genome shotgun (WGS) entry which is preliminary data.</text>
</comment>
<protein>
    <submittedName>
        <fullName evidence="1">Uncharacterized protein</fullName>
    </submittedName>
</protein>
<dbReference type="InParanoid" id="A0A2P5DF60"/>
<organism evidence="1 2">
    <name type="scientific">Trema orientale</name>
    <name type="common">Charcoal tree</name>
    <name type="synonym">Celtis orientalis</name>
    <dbReference type="NCBI Taxonomy" id="63057"/>
    <lineage>
        <taxon>Eukaryota</taxon>
        <taxon>Viridiplantae</taxon>
        <taxon>Streptophyta</taxon>
        <taxon>Embryophyta</taxon>
        <taxon>Tracheophyta</taxon>
        <taxon>Spermatophyta</taxon>
        <taxon>Magnoliopsida</taxon>
        <taxon>eudicotyledons</taxon>
        <taxon>Gunneridae</taxon>
        <taxon>Pentapetalae</taxon>
        <taxon>rosids</taxon>
        <taxon>fabids</taxon>
        <taxon>Rosales</taxon>
        <taxon>Cannabaceae</taxon>
        <taxon>Trema</taxon>
    </lineage>
</organism>
<evidence type="ECO:0000313" key="2">
    <source>
        <dbReference type="Proteomes" id="UP000237000"/>
    </source>
</evidence>
<proteinExistence type="predicted"/>
<reference evidence="2" key="1">
    <citation type="submission" date="2016-06" db="EMBL/GenBank/DDBJ databases">
        <title>Parallel loss of symbiosis genes in relatives of nitrogen-fixing non-legume Parasponia.</title>
        <authorList>
            <person name="Van Velzen R."/>
            <person name="Holmer R."/>
            <person name="Bu F."/>
            <person name="Rutten L."/>
            <person name="Van Zeijl A."/>
            <person name="Liu W."/>
            <person name="Santuari L."/>
            <person name="Cao Q."/>
            <person name="Sharma T."/>
            <person name="Shen D."/>
            <person name="Roswanjaya Y."/>
            <person name="Wardhani T."/>
            <person name="Kalhor M.S."/>
            <person name="Jansen J."/>
            <person name="Van den Hoogen J."/>
            <person name="Gungor B."/>
            <person name="Hartog M."/>
            <person name="Hontelez J."/>
            <person name="Verver J."/>
            <person name="Yang W.-C."/>
            <person name="Schijlen E."/>
            <person name="Repin R."/>
            <person name="Schilthuizen M."/>
            <person name="Schranz E."/>
            <person name="Heidstra R."/>
            <person name="Miyata K."/>
            <person name="Fedorova E."/>
            <person name="Kohlen W."/>
            <person name="Bisseling T."/>
            <person name="Smit S."/>
            <person name="Geurts R."/>
        </authorList>
    </citation>
    <scope>NUCLEOTIDE SEQUENCE [LARGE SCALE GENOMIC DNA]</scope>
    <source>
        <strain evidence="2">cv. RG33-2</strain>
    </source>
</reference>
<dbReference type="EMBL" id="JXTC01000274">
    <property type="protein sequence ID" value="PON71914.1"/>
    <property type="molecule type" value="Genomic_DNA"/>
</dbReference>
<dbReference type="Proteomes" id="UP000237000">
    <property type="component" value="Unassembled WGS sequence"/>
</dbReference>
<name>A0A2P5DF60_TREOI</name>
<evidence type="ECO:0000313" key="1">
    <source>
        <dbReference type="EMBL" id="PON71914.1"/>
    </source>
</evidence>
<keyword evidence="2" id="KW-1185">Reference proteome</keyword>
<dbReference type="AlphaFoldDB" id="A0A2P5DF60"/>